<proteinExistence type="predicted"/>
<feature type="signal peptide" evidence="1">
    <location>
        <begin position="1"/>
        <end position="18"/>
    </location>
</feature>
<sequence length="87" mass="9973">MTLDWEFTISSLLLLANCEGIFPAIYLRGPSHQLGYRTHLHSEAMVSLHWFPPQHNLLRNASNRLSICPVAEAFAGLPSTWTRKRER</sequence>
<evidence type="ECO:0000313" key="3">
    <source>
        <dbReference type="Proteomes" id="UP000799421"/>
    </source>
</evidence>
<dbReference type="AlphaFoldDB" id="A0A6A7BSL4"/>
<protein>
    <recommendedName>
        <fullName evidence="4">Secreted protein</fullName>
    </recommendedName>
</protein>
<evidence type="ECO:0008006" key="4">
    <source>
        <dbReference type="Google" id="ProtNLM"/>
    </source>
</evidence>
<organism evidence="2 3">
    <name type="scientific">Piedraia hortae CBS 480.64</name>
    <dbReference type="NCBI Taxonomy" id="1314780"/>
    <lineage>
        <taxon>Eukaryota</taxon>
        <taxon>Fungi</taxon>
        <taxon>Dikarya</taxon>
        <taxon>Ascomycota</taxon>
        <taxon>Pezizomycotina</taxon>
        <taxon>Dothideomycetes</taxon>
        <taxon>Dothideomycetidae</taxon>
        <taxon>Capnodiales</taxon>
        <taxon>Piedraiaceae</taxon>
        <taxon>Piedraia</taxon>
    </lineage>
</organism>
<feature type="chain" id="PRO_5025383933" description="Secreted protein" evidence="1">
    <location>
        <begin position="19"/>
        <end position="87"/>
    </location>
</feature>
<evidence type="ECO:0000256" key="1">
    <source>
        <dbReference type="SAM" id="SignalP"/>
    </source>
</evidence>
<evidence type="ECO:0000313" key="2">
    <source>
        <dbReference type="EMBL" id="KAF2857719.1"/>
    </source>
</evidence>
<accession>A0A6A7BSL4</accession>
<dbReference type="EMBL" id="MU006030">
    <property type="protein sequence ID" value="KAF2857719.1"/>
    <property type="molecule type" value="Genomic_DNA"/>
</dbReference>
<name>A0A6A7BSL4_9PEZI</name>
<keyword evidence="3" id="KW-1185">Reference proteome</keyword>
<gene>
    <name evidence="2" type="ORF">K470DRAFT_260541</name>
</gene>
<dbReference type="Proteomes" id="UP000799421">
    <property type="component" value="Unassembled WGS sequence"/>
</dbReference>
<keyword evidence="1" id="KW-0732">Signal</keyword>
<reference evidence="2" key="1">
    <citation type="journal article" date="2020" name="Stud. Mycol.">
        <title>101 Dothideomycetes genomes: a test case for predicting lifestyles and emergence of pathogens.</title>
        <authorList>
            <person name="Haridas S."/>
            <person name="Albert R."/>
            <person name="Binder M."/>
            <person name="Bloem J."/>
            <person name="Labutti K."/>
            <person name="Salamov A."/>
            <person name="Andreopoulos B."/>
            <person name="Baker S."/>
            <person name="Barry K."/>
            <person name="Bills G."/>
            <person name="Bluhm B."/>
            <person name="Cannon C."/>
            <person name="Castanera R."/>
            <person name="Culley D."/>
            <person name="Daum C."/>
            <person name="Ezra D."/>
            <person name="Gonzalez J."/>
            <person name="Henrissat B."/>
            <person name="Kuo A."/>
            <person name="Liang C."/>
            <person name="Lipzen A."/>
            <person name="Lutzoni F."/>
            <person name="Magnuson J."/>
            <person name="Mondo S."/>
            <person name="Nolan M."/>
            <person name="Ohm R."/>
            <person name="Pangilinan J."/>
            <person name="Park H.-J."/>
            <person name="Ramirez L."/>
            <person name="Alfaro M."/>
            <person name="Sun H."/>
            <person name="Tritt A."/>
            <person name="Yoshinaga Y."/>
            <person name="Zwiers L.-H."/>
            <person name="Turgeon B."/>
            <person name="Goodwin S."/>
            <person name="Spatafora J."/>
            <person name="Crous P."/>
            <person name="Grigoriev I."/>
        </authorList>
    </citation>
    <scope>NUCLEOTIDE SEQUENCE</scope>
    <source>
        <strain evidence="2">CBS 480.64</strain>
    </source>
</reference>